<evidence type="ECO:0000259" key="9">
    <source>
        <dbReference type="PROSITE" id="PS50929"/>
    </source>
</evidence>
<keyword evidence="3" id="KW-0547">Nucleotide-binding</keyword>
<dbReference type="InterPro" id="IPR003593">
    <property type="entry name" value="AAA+_ATPase"/>
</dbReference>
<evidence type="ECO:0000259" key="8">
    <source>
        <dbReference type="PROSITE" id="PS50893"/>
    </source>
</evidence>
<evidence type="ECO:0000313" key="10">
    <source>
        <dbReference type="EMBL" id="GAA2815237.1"/>
    </source>
</evidence>
<feature type="transmembrane region" description="Helical" evidence="7">
    <location>
        <begin position="69"/>
        <end position="92"/>
    </location>
</feature>
<comment type="subcellular location">
    <subcellularLocation>
        <location evidence="1">Cell membrane</location>
        <topology evidence="1">Multi-pass membrane protein</topology>
    </subcellularLocation>
</comment>
<feature type="domain" description="ABC transmembrane type-1" evidence="9">
    <location>
        <begin position="29"/>
        <end position="310"/>
    </location>
</feature>
<dbReference type="PROSITE" id="PS50893">
    <property type="entry name" value="ABC_TRANSPORTER_2"/>
    <property type="match status" value="1"/>
</dbReference>
<dbReference type="EMBL" id="BAAAUX010000029">
    <property type="protein sequence ID" value="GAA2815237.1"/>
    <property type="molecule type" value="Genomic_DNA"/>
</dbReference>
<dbReference type="SMART" id="SM00382">
    <property type="entry name" value="AAA"/>
    <property type="match status" value="1"/>
</dbReference>
<dbReference type="SUPFAM" id="SSF90123">
    <property type="entry name" value="ABC transporter transmembrane region"/>
    <property type="match status" value="1"/>
</dbReference>
<protein>
    <submittedName>
        <fullName evidence="10">ABC transporter ATP-binding protein</fullName>
    </submittedName>
</protein>
<evidence type="ECO:0000256" key="7">
    <source>
        <dbReference type="SAM" id="Phobius"/>
    </source>
</evidence>
<feature type="transmembrane region" description="Helical" evidence="7">
    <location>
        <begin position="28"/>
        <end position="49"/>
    </location>
</feature>
<dbReference type="PANTHER" id="PTHR43394">
    <property type="entry name" value="ATP-DEPENDENT PERMEASE MDL1, MITOCHONDRIAL"/>
    <property type="match status" value="1"/>
</dbReference>
<dbReference type="CDD" id="cd07346">
    <property type="entry name" value="ABC_6TM_exporters"/>
    <property type="match status" value="1"/>
</dbReference>
<keyword evidence="6 7" id="KW-0472">Membrane</keyword>
<dbReference type="GO" id="GO:0005524">
    <property type="term" value="F:ATP binding"/>
    <property type="evidence" value="ECO:0007669"/>
    <property type="project" value="UniProtKB-KW"/>
</dbReference>
<name>A0ABN3VNQ0_9PSEU</name>
<dbReference type="InterPro" id="IPR027417">
    <property type="entry name" value="P-loop_NTPase"/>
</dbReference>
<dbReference type="InterPro" id="IPR039421">
    <property type="entry name" value="Type_1_exporter"/>
</dbReference>
<dbReference type="PANTHER" id="PTHR43394:SF1">
    <property type="entry name" value="ATP-BINDING CASSETTE SUB-FAMILY B MEMBER 10, MITOCHONDRIAL"/>
    <property type="match status" value="1"/>
</dbReference>
<evidence type="ECO:0000256" key="3">
    <source>
        <dbReference type="ARBA" id="ARBA00022741"/>
    </source>
</evidence>
<keyword evidence="5 7" id="KW-1133">Transmembrane helix</keyword>
<evidence type="ECO:0000256" key="1">
    <source>
        <dbReference type="ARBA" id="ARBA00004651"/>
    </source>
</evidence>
<dbReference type="InterPro" id="IPR036640">
    <property type="entry name" value="ABC1_TM_sf"/>
</dbReference>
<sequence>MDTHLPIADRAAVRGWIGRTARAYRGRYLALLALFGLSTVVGLVGPQVLGMLVDSVVNGTSTLRVDVLAAVFLAVLVFEAVLTRAAWMRAVLLGEQLLARSREEVVGNALRLPLSTIEAAGTGDLLSRSTTDVDRLDHTVREAVPEIAVALITLVLTTIAMVATSPLLAAGMLVAVPLIVLSTRWYLPRVRPVLERTLSSWADVQSSTHESVEGARTVESLRLAERRIAHNERVLGAAVDSERRQRNLIAIWLPFLGMSYVLPIAAILLIGGWAHQSGLVALGTITTVVLYAQAMVDPLDELLAWIDELQIGGAALRRILGVGRGDPEVEATDPADDQDRTRDLVVRGARFSYREGAEILHGVDLKVAAGQRLVIVGPSGAGKSTLGRLIAGVNRPDSGSVAFGGTEVTSMPTDRLRREVVLLTQEHHVFACSLRENLSLPADAERSDEQLLSALETVGLADWVDRLPSGLSTTLGAGGHPVPAAVAQQIALARVLLADPHTLVLDEATSLLDNAASRDLEKSLSTLLSGRTVIAIAHRLHTARSADQVAVMEEGRIVELGTHDELLAAGGSYAALHRAAGAPA</sequence>
<accession>A0ABN3VNQ0</accession>
<dbReference type="Gene3D" id="3.40.50.300">
    <property type="entry name" value="P-loop containing nucleotide triphosphate hydrolases"/>
    <property type="match status" value="1"/>
</dbReference>
<dbReference type="Proteomes" id="UP001500979">
    <property type="component" value="Unassembled WGS sequence"/>
</dbReference>
<feature type="domain" description="ABC transporter" evidence="8">
    <location>
        <begin position="339"/>
        <end position="579"/>
    </location>
</feature>
<dbReference type="Pfam" id="PF00664">
    <property type="entry name" value="ABC_membrane"/>
    <property type="match status" value="1"/>
</dbReference>
<proteinExistence type="predicted"/>
<dbReference type="SUPFAM" id="SSF52540">
    <property type="entry name" value="P-loop containing nucleoside triphosphate hydrolases"/>
    <property type="match status" value="1"/>
</dbReference>
<dbReference type="InterPro" id="IPR011527">
    <property type="entry name" value="ABC1_TM_dom"/>
</dbReference>
<gene>
    <name evidence="10" type="ORF">GCM10010470_58320</name>
</gene>
<keyword evidence="4 10" id="KW-0067">ATP-binding</keyword>
<evidence type="ECO:0000256" key="6">
    <source>
        <dbReference type="ARBA" id="ARBA00023136"/>
    </source>
</evidence>
<organism evidence="10 11">
    <name type="scientific">Saccharopolyspora taberi</name>
    <dbReference type="NCBI Taxonomy" id="60895"/>
    <lineage>
        <taxon>Bacteria</taxon>
        <taxon>Bacillati</taxon>
        <taxon>Actinomycetota</taxon>
        <taxon>Actinomycetes</taxon>
        <taxon>Pseudonocardiales</taxon>
        <taxon>Pseudonocardiaceae</taxon>
        <taxon>Saccharopolyspora</taxon>
    </lineage>
</organism>
<comment type="caution">
    <text evidence="10">The sequence shown here is derived from an EMBL/GenBank/DDBJ whole genome shotgun (WGS) entry which is preliminary data.</text>
</comment>
<evidence type="ECO:0000256" key="2">
    <source>
        <dbReference type="ARBA" id="ARBA00022692"/>
    </source>
</evidence>
<keyword evidence="2 7" id="KW-0812">Transmembrane</keyword>
<dbReference type="Pfam" id="PF00005">
    <property type="entry name" value="ABC_tran"/>
    <property type="match status" value="1"/>
</dbReference>
<keyword evidence="11" id="KW-1185">Reference proteome</keyword>
<dbReference type="InterPro" id="IPR003439">
    <property type="entry name" value="ABC_transporter-like_ATP-bd"/>
</dbReference>
<evidence type="ECO:0000256" key="4">
    <source>
        <dbReference type="ARBA" id="ARBA00022840"/>
    </source>
</evidence>
<evidence type="ECO:0000313" key="11">
    <source>
        <dbReference type="Proteomes" id="UP001500979"/>
    </source>
</evidence>
<feature type="transmembrane region" description="Helical" evidence="7">
    <location>
        <begin position="251"/>
        <end position="273"/>
    </location>
</feature>
<feature type="transmembrane region" description="Helical" evidence="7">
    <location>
        <begin position="143"/>
        <end position="162"/>
    </location>
</feature>
<dbReference type="RefSeq" id="WP_344685177.1">
    <property type="nucleotide sequence ID" value="NZ_BAAAUX010000029.1"/>
</dbReference>
<reference evidence="10 11" key="1">
    <citation type="journal article" date="2019" name="Int. J. Syst. Evol. Microbiol.">
        <title>The Global Catalogue of Microorganisms (GCM) 10K type strain sequencing project: providing services to taxonomists for standard genome sequencing and annotation.</title>
        <authorList>
            <consortium name="The Broad Institute Genomics Platform"/>
            <consortium name="The Broad Institute Genome Sequencing Center for Infectious Disease"/>
            <person name="Wu L."/>
            <person name="Ma J."/>
        </authorList>
    </citation>
    <scope>NUCLEOTIDE SEQUENCE [LARGE SCALE GENOMIC DNA]</scope>
    <source>
        <strain evidence="10 11">JCM 9383</strain>
    </source>
</reference>
<feature type="transmembrane region" description="Helical" evidence="7">
    <location>
        <begin position="168"/>
        <end position="187"/>
    </location>
</feature>
<evidence type="ECO:0000256" key="5">
    <source>
        <dbReference type="ARBA" id="ARBA00022989"/>
    </source>
</evidence>
<dbReference type="PROSITE" id="PS50929">
    <property type="entry name" value="ABC_TM1F"/>
    <property type="match status" value="1"/>
</dbReference>
<dbReference type="Gene3D" id="1.20.1560.10">
    <property type="entry name" value="ABC transporter type 1, transmembrane domain"/>
    <property type="match status" value="1"/>
</dbReference>